<dbReference type="PANTHER" id="PTHR43861">
    <property type="entry name" value="TRANS-ACONITATE 2-METHYLTRANSFERASE-RELATED"/>
    <property type="match status" value="1"/>
</dbReference>
<dbReference type="Gene3D" id="3.40.50.150">
    <property type="entry name" value="Vaccinia Virus protein VP39"/>
    <property type="match status" value="2"/>
</dbReference>
<name>A0AAE9Z465_9GAMM</name>
<protein>
    <submittedName>
        <fullName evidence="2">Methyltransferase domain-containing protein</fullName>
    </submittedName>
</protein>
<dbReference type="EMBL" id="CP059733">
    <property type="protein sequence ID" value="WDE05977.1"/>
    <property type="molecule type" value="Genomic_DNA"/>
</dbReference>
<keyword evidence="2" id="KW-0489">Methyltransferase</keyword>
<dbReference type="RefSeq" id="WP_044840478.1">
    <property type="nucleotide sequence ID" value="NZ_CP059733.1"/>
</dbReference>
<organism evidence="2 3">
    <name type="scientific">Thalassomonas viridans</name>
    <dbReference type="NCBI Taxonomy" id="137584"/>
    <lineage>
        <taxon>Bacteria</taxon>
        <taxon>Pseudomonadati</taxon>
        <taxon>Pseudomonadota</taxon>
        <taxon>Gammaproteobacteria</taxon>
        <taxon>Alteromonadales</taxon>
        <taxon>Colwelliaceae</taxon>
        <taxon>Thalassomonas</taxon>
    </lineage>
</organism>
<feature type="domain" description="Methyltransferase type 11" evidence="1">
    <location>
        <begin position="70"/>
        <end position="167"/>
    </location>
</feature>
<dbReference type="InterPro" id="IPR013216">
    <property type="entry name" value="Methyltransf_11"/>
</dbReference>
<reference evidence="2 3" key="2">
    <citation type="journal article" date="2022" name="Mar. Drugs">
        <title>Bioassay-Guided Fractionation Leads to the Detection of Cholic Acid Generated by the Rare Thalassomonas sp.</title>
        <authorList>
            <person name="Pheiffer F."/>
            <person name="Schneider Y.K."/>
            <person name="Hansen E.H."/>
            <person name="Andersen J.H."/>
            <person name="Isaksson J."/>
            <person name="Busche T."/>
            <person name="R C."/>
            <person name="Kalinowski J."/>
            <person name="Zyl L.V."/>
            <person name="Trindade M."/>
        </authorList>
    </citation>
    <scope>NUCLEOTIDE SEQUENCE [LARGE SCALE GENOMIC DNA]</scope>
    <source>
        <strain evidence="2 3">XOM25</strain>
    </source>
</reference>
<dbReference type="GO" id="GO:0032259">
    <property type="term" value="P:methylation"/>
    <property type="evidence" value="ECO:0007669"/>
    <property type="project" value="UniProtKB-KW"/>
</dbReference>
<dbReference type="SUPFAM" id="SSF53335">
    <property type="entry name" value="S-adenosyl-L-methionine-dependent methyltransferases"/>
    <property type="match status" value="2"/>
</dbReference>
<gene>
    <name evidence="2" type="ORF">SG34_003340</name>
</gene>
<accession>A0AAE9Z465</accession>
<keyword evidence="2" id="KW-0808">Transferase</keyword>
<evidence type="ECO:0000313" key="3">
    <source>
        <dbReference type="Proteomes" id="UP000032352"/>
    </source>
</evidence>
<keyword evidence="3" id="KW-1185">Reference proteome</keyword>
<sequence length="471" mass="52930">MKSFTEADTELFYDKEDSLYRSFWDENGSLHWGYYDQLDHLDSSSFVEACQRWNKLMLEKSTIDSSSYVLDIGCGNGNTAIWLSENTGCKVVGVDLSEVRIANAVELAARHPRARVEFYKASATDLPFSNGCFTHVWSQATFYHVHALKSALQEVNRVLVEGGSFIFDDLTTPRLDISEKTKKHVYERLLFSPTFTADEYARCLNTLGLLVVEDIDLNEHLYKSYVALSQLAADKYPELTDAYHHMQAAINSSELGWHFYHCTKVSDRLAWIYREDSSTSLQEKYAIWSRSYDADLFETYRASPLASAQCLAQHLCDQKAAIADIGAGTGMVGEALAELGYCNISAIDFSAPMLKVAANKGVYHSIDLADIQAPLPLSAAYDAMIAVGVFTFSHAKPTALLNLDPLLKPGGYFVLTVREDYYCNDSSLQNTLDKLNWQLVSNKSIHIFADESMNILVFKKWLTNDLLKGER</sequence>
<dbReference type="InterPro" id="IPR029063">
    <property type="entry name" value="SAM-dependent_MTases_sf"/>
</dbReference>
<dbReference type="KEGG" id="tvd:SG34_003340"/>
<dbReference type="CDD" id="cd02440">
    <property type="entry name" value="AdoMet_MTases"/>
    <property type="match status" value="2"/>
</dbReference>
<evidence type="ECO:0000313" key="2">
    <source>
        <dbReference type="EMBL" id="WDE05977.1"/>
    </source>
</evidence>
<feature type="domain" description="Methyltransferase type 11" evidence="1">
    <location>
        <begin position="324"/>
        <end position="415"/>
    </location>
</feature>
<dbReference type="GO" id="GO:0008757">
    <property type="term" value="F:S-adenosylmethionine-dependent methyltransferase activity"/>
    <property type="evidence" value="ECO:0007669"/>
    <property type="project" value="InterPro"/>
</dbReference>
<dbReference type="PANTHER" id="PTHR43861:SF1">
    <property type="entry name" value="TRANS-ACONITATE 2-METHYLTRANSFERASE"/>
    <property type="match status" value="1"/>
</dbReference>
<proteinExistence type="predicted"/>
<reference evidence="2 3" key="1">
    <citation type="journal article" date="2015" name="Genome Announc.">
        <title>Draft Genome Sequences of Marine Isolates of Thalassomonas viridans and Thalassomonas actiniarum.</title>
        <authorList>
            <person name="Olonade I."/>
            <person name="van Zyl L.J."/>
            <person name="Trindade M."/>
        </authorList>
    </citation>
    <scope>NUCLEOTIDE SEQUENCE [LARGE SCALE GENOMIC DNA]</scope>
    <source>
        <strain evidence="2 3">XOM25</strain>
    </source>
</reference>
<dbReference type="Pfam" id="PF08241">
    <property type="entry name" value="Methyltransf_11"/>
    <property type="match status" value="2"/>
</dbReference>
<dbReference type="AlphaFoldDB" id="A0AAE9Z465"/>
<dbReference type="Proteomes" id="UP000032352">
    <property type="component" value="Chromosome"/>
</dbReference>
<evidence type="ECO:0000259" key="1">
    <source>
        <dbReference type="Pfam" id="PF08241"/>
    </source>
</evidence>